<keyword evidence="2" id="KW-1185">Reference proteome</keyword>
<accession>A0ABY0UTD2</accession>
<reference evidence="1 2" key="1">
    <citation type="submission" date="2016-10" db="EMBL/GenBank/DDBJ databases">
        <authorList>
            <person name="Varghese N."/>
            <person name="Submissions S."/>
        </authorList>
    </citation>
    <scope>NUCLEOTIDE SEQUENCE [LARGE SCALE GENOMIC DNA]</scope>
    <source>
        <strain evidence="1 2">MAR_2009_60</strain>
    </source>
</reference>
<proteinExistence type="predicted"/>
<sequence length="104" mass="11929">MFKITRKGIYTVPGWGRLNATQELTAPPERLLLLLEDTQFPWIALELTPATAKWLKAQKLEDKRIGKMIMQSHTVEQVEFLQKLSKSKPVQNLAETRINALKAE</sequence>
<dbReference type="RefSeq" id="WP_091607019.1">
    <property type="nucleotide sequence ID" value="NZ_LT629754.1"/>
</dbReference>
<dbReference type="GeneID" id="90591730"/>
<dbReference type="Proteomes" id="UP000199574">
    <property type="component" value="Chromosome I"/>
</dbReference>
<protein>
    <submittedName>
        <fullName evidence="1">Uncharacterized protein</fullName>
    </submittedName>
</protein>
<dbReference type="EMBL" id="LT629754">
    <property type="protein sequence ID" value="SDT15477.1"/>
    <property type="molecule type" value="Genomic_DNA"/>
</dbReference>
<evidence type="ECO:0000313" key="1">
    <source>
        <dbReference type="EMBL" id="SDT15477.1"/>
    </source>
</evidence>
<gene>
    <name evidence="1" type="ORF">SAMN05192545_2892</name>
</gene>
<name>A0ABY0UTD2_9FLAO</name>
<organism evidence="1 2">
    <name type="scientific">Maribacter dokdonensis</name>
    <dbReference type="NCBI Taxonomy" id="320912"/>
    <lineage>
        <taxon>Bacteria</taxon>
        <taxon>Pseudomonadati</taxon>
        <taxon>Bacteroidota</taxon>
        <taxon>Flavobacteriia</taxon>
        <taxon>Flavobacteriales</taxon>
        <taxon>Flavobacteriaceae</taxon>
        <taxon>Maribacter</taxon>
    </lineage>
</organism>
<evidence type="ECO:0000313" key="2">
    <source>
        <dbReference type="Proteomes" id="UP000199574"/>
    </source>
</evidence>